<feature type="signal peptide" evidence="1">
    <location>
        <begin position="1"/>
        <end position="27"/>
    </location>
</feature>
<gene>
    <name evidence="3" type="ORF">KB893_012265</name>
    <name evidence="2" type="ORF">KB893_12420</name>
</gene>
<name>A0A8J7VU72_9GAMM</name>
<comment type="caution">
    <text evidence="2">The sequence shown here is derived from an EMBL/GenBank/DDBJ whole genome shotgun (WGS) entry which is preliminary data.</text>
</comment>
<dbReference type="AlphaFoldDB" id="A0A8J7VU72"/>
<evidence type="ECO:0000313" key="2">
    <source>
        <dbReference type="EMBL" id="MBR0563310.1"/>
    </source>
</evidence>
<feature type="chain" id="PRO_5042774230" description="Copper resistance protein" evidence="1">
    <location>
        <begin position="28"/>
        <end position="126"/>
    </location>
</feature>
<proteinExistence type="predicted"/>
<reference evidence="2" key="2">
    <citation type="submission" date="2021-04" db="EMBL/GenBank/DDBJ databases">
        <authorList>
            <person name="Karlyshev A.V."/>
        </authorList>
    </citation>
    <scope>NUCLEOTIDE SEQUENCE</scope>
    <source>
        <strain evidence="2">LMG 29479</strain>
    </source>
</reference>
<keyword evidence="4" id="KW-1185">Reference proteome</keyword>
<dbReference type="EMBL" id="JAGQFT020000008">
    <property type="protein sequence ID" value="MBS7457905.1"/>
    <property type="molecule type" value="Genomic_DNA"/>
</dbReference>
<evidence type="ECO:0008006" key="5">
    <source>
        <dbReference type="Google" id="ProtNLM"/>
    </source>
</evidence>
<accession>A0A8J7VU72</accession>
<dbReference type="Proteomes" id="UP000675747">
    <property type="component" value="Unassembled WGS sequence"/>
</dbReference>
<reference evidence="3 4" key="1">
    <citation type="journal article" date="2021" name="Microbiol. Resour. Announc.">
        <title>Draft Genome Sequence of Coralloluteibacterium stylophorae LMG 29479T.</title>
        <authorList>
            <person name="Karlyshev A.V."/>
            <person name="Kudryashova E.B."/>
            <person name="Ariskina E.V."/>
            <person name="Conroy A.P."/>
            <person name="Abidueva E.Y."/>
        </authorList>
    </citation>
    <scope>NUCLEOTIDE SEQUENCE [LARGE SCALE GENOMIC DNA]</scope>
    <source>
        <strain evidence="3 4">LMG 29479</strain>
    </source>
</reference>
<evidence type="ECO:0000313" key="3">
    <source>
        <dbReference type="EMBL" id="MBS7457905.1"/>
    </source>
</evidence>
<organism evidence="2">
    <name type="scientific">Coralloluteibacterium stylophorae</name>
    <dbReference type="NCBI Taxonomy" id="1776034"/>
    <lineage>
        <taxon>Bacteria</taxon>
        <taxon>Pseudomonadati</taxon>
        <taxon>Pseudomonadota</taxon>
        <taxon>Gammaproteobacteria</taxon>
        <taxon>Lysobacterales</taxon>
        <taxon>Lysobacteraceae</taxon>
        <taxon>Coralloluteibacterium</taxon>
    </lineage>
</organism>
<evidence type="ECO:0000313" key="4">
    <source>
        <dbReference type="Proteomes" id="UP000675747"/>
    </source>
</evidence>
<dbReference type="RefSeq" id="WP_211927226.1">
    <property type="nucleotide sequence ID" value="NZ_JAGQFT020000008.1"/>
</dbReference>
<dbReference type="PROSITE" id="PS51257">
    <property type="entry name" value="PROKAR_LIPOPROTEIN"/>
    <property type="match status" value="1"/>
</dbReference>
<sequence length="126" mass="13873">MRLRSRQRLRIVLAIILCLLFQQVAMAAYACSLPDMPPDPVEMADECSQMGMEVAQEAPALCAEHCSPDHAVTPDTGFAHVPPLALPPVHFEPRVAAPLAHQALAGQRPVNRYQPPPRLRYCSLLI</sequence>
<evidence type="ECO:0000256" key="1">
    <source>
        <dbReference type="SAM" id="SignalP"/>
    </source>
</evidence>
<keyword evidence="1" id="KW-0732">Signal</keyword>
<protein>
    <recommendedName>
        <fullName evidence="5">Copper resistance protein</fullName>
    </recommendedName>
</protein>
<dbReference type="EMBL" id="JAGQFT010000119">
    <property type="protein sequence ID" value="MBR0563310.1"/>
    <property type="molecule type" value="Genomic_DNA"/>
</dbReference>